<evidence type="ECO:0000313" key="5">
    <source>
        <dbReference type="Proteomes" id="UP001383192"/>
    </source>
</evidence>
<protein>
    <submittedName>
        <fullName evidence="4">Uncharacterized protein</fullName>
    </submittedName>
</protein>
<feature type="compositionally biased region" description="Polar residues" evidence="3">
    <location>
        <begin position="72"/>
        <end position="89"/>
    </location>
</feature>
<reference evidence="4 5" key="1">
    <citation type="submission" date="2024-01" db="EMBL/GenBank/DDBJ databases">
        <title>A draft genome for a cacao thread blight-causing isolate of Paramarasmius palmivorus.</title>
        <authorList>
            <person name="Baruah I.K."/>
            <person name="Bukari Y."/>
            <person name="Amoako-Attah I."/>
            <person name="Meinhardt L.W."/>
            <person name="Bailey B.A."/>
            <person name="Cohen S.P."/>
        </authorList>
    </citation>
    <scope>NUCLEOTIDE SEQUENCE [LARGE SCALE GENOMIC DNA]</scope>
    <source>
        <strain evidence="4 5">GH-12</strain>
    </source>
</reference>
<feature type="compositionally biased region" description="Low complexity" evidence="3">
    <location>
        <begin position="51"/>
        <end position="65"/>
    </location>
</feature>
<keyword evidence="2" id="KW-0539">Nucleus</keyword>
<dbReference type="PANTHER" id="PTHR37534:SF20">
    <property type="entry name" value="PRO1A C6 ZINK-FINGER PROTEIN"/>
    <property type="match status" value="1"/>
</dbReference>
<comment type="caution">
    <text evidence="4">The sequence shown here is derived from an EMBL/GenBank/DDBJ whole genome shotgun (WGS) entry which is preliminary data.</text>
</comment>
<accession>A0AAW0DID2</accession>
<evidence type="ECO:0000256" key="1">
    <source>
        <dbReference type="ARBA" id="ARBA00004123"/>
    </source>
</evidence>
<dbReference type="GO" id="GO:0005634">
    <property type="term" value="C:nucleus"/>
    <property type="evidence" value="ECO:0007669"/>
    <property type="project" value="UniProtKB-SubCell"/>
</dbReference>
<evidence type="ECO:0000256" key="3">
    <source>
        <dbReference type="SAM" id="MobiDB-lite"/>
    </source>
</evidence>
<dbReference type="AlphaFoldDB" id="A0AAW0DID2"/>
<dbReference type="PANTHER" id="PTHR37534">
    <property type="entry name" value="TRANSCRIPTIONAL ACTIVATOR PROTEIN UGA3"/>
    <property type="match status" value="1"/>
</dbReference>
<dbReference type="Proteomes" id="UP001383192">
    <property type="component" value="Unassembled WGS sequence"/>
</dbReference>
<dbReference type="Pfam" id="PF11951">
    <property type="entry name" value="Fungal_trans_2"/>
    <property type="match status" value="1"/>
</dbReference>
<dbReference type="EMBL" id="JAYKXP010000014">
    <property type="protein sequence ID" value="KAK7050853.1"/>
    <property type="molecule type" value="Genomic_DNA"/>
</dbReference>
<dbReference type="InterPro" id="IPR021858">
    <property type="entry name" value="Fun_TF"/>
</dbReference>
<keyword evidence="5" id="KW-1185">Reference proteome</keyword>
<sequence>MRNKQAVDEYKASIKAQLTRKGLIRGQPRSSMLQAQAGAGTSRSTTRRTRGQSSTTTNAPSTSPTLNGEYPTFQQPQTRDNGLLSTMPGSSRFPAVDTIYTDLNGLDLNTSYFQNSPQLPPATLSLPNSQPPAPSPEYDFNPMGSQNYFNPNVYEADIQPAPEIPLMSGQNSIQESHVMYYFENIRRVHSLLSNSTVMNTTFEEPRGALTNAVCALASLHYTRMRVAQGLEAPDPNPEHSTAKYFYDEAYFQLVNAKQIRGNHTETDVLAALHLVCFSQLSGGTTDWQPVLGIALDWIAQLGLPNDDNPGITLSMMNLAGQLSVKCTMLTDIVSSLTLMRPPKYFALYQRLLSWNDNNLLLQPGGMQMEMLTGCPDEALLAIGEISCLAYWRTTEERRGSLSYRELIRRGDDIDRRLRPHITAHSSAPSQSPTNGFMANVEATFPSEDVRRLLANVFRETAMLYLHTVLNGASPAVPEINASVDNIVQYIRQLAPTDIDRTLVLPICLAGCMTDNSMHRDFLKGRLQAQDETIGNIMKTRFLMEGVWQRRDVGGGTVDWRELIRERGLNLLFM</sequence>
<feature type="region of interest" description="Disordered" evidence="3">
    <location>
        <begin position="22"/>
        <end position="89"/>
    </location>
</feature>
<organism evidence="4 5">
    <name type="scientific">Paramarasmius palmivorus</name>
    <dbReference type="NCBI Taxonomy" id="297713"/>
    <lineage>
        <taxon>Eukaryota</taxon>
        <taxon>Fungi</taxon>
        <taxon>Dikarya</taxon>
        <taxon>Basidiomycota</taxon>
        <taxon>Agaricomycotina</taxon>
        <taxon>Agaricomycetes</taxon>
        <taxon>Agaricomycetidae</taxon>
        <taxon>Agaricales</taxon>
        <taxon>Marasmiineae</taxon>
        <taxon>Marasmiaceae</taxon>
        <taxon>Paramarasmius</taxon>
    </lineage>
</organism>
<comment type="subcellular location">
    <subcellularLocation>
        <location evidence="1">Nucleus</location>
    </subcellularLocation>
</comment>
<evidence type="ECO:0000256" key="2">
    <source>
        <dbReference type="ARBA" id="ARBA00023242"/>
    </source>
</evidence>
<evidence type="ECO:0000313" key="4">
    <source>
        <dbReference type="EMBL" id="KAK7050853.1"/>
    </source>
</evidence>
<name>A0AAW0DID2_9AGAR</name>
<gene>
    <name evidence="4" type="ORF">VNI00_004964</name>
</gene>
<proteinExistence type="predicted"/>